<evidence type="ECO:0000313" key="6">
    <source>
        <dbReference type="Proteomes" id="UP000694018"/>
    </source>
</evidence>
<dbReference type="Proteomes" id="UP000694018">
    <property type="component" value="Chromosome"/>
</dbReference>
<feature type="transmembrane region" description="Helical" evidence="3">
    <location>
        <begin position="37"/>
        <end position="54"/>
    </location>
</feature>
<dbReference type="InterPro" id="IPR017441">
    <property type="entry name" value="Protein_kinase_ATP_BS"/>
</dbReference>
<dbReference type="KEGG" id="sshi:J5U23_00314"/>
<dbReference type="GeneID" id="65561931"/>
<proteinExistence type="predicted"/>
<feature type="transmembrane region" description="Helical" evidence="3">
    <location>
        <begin position="66"/>
        <end position="95"/>
    </location>
</feature>
<reference evidence="5" key="1">
    <citation type="journal article" date="2021" name="Environ. Microbiol.">
        <title>New insights into the diversity and evolution of the archaeal mobilome from three complete genomes of Saccharolobus shibatae.</title>
        <authorList>
            <person name="Medvedeva S."/>
            <person name="Brandt D."/>
            <person name="Cvirkaite-Krupovic V."/>
            <person name="Liu Y."/>
            <person name="Severinov K."/>
            <person name="Ishino S."/>
            <person name="Ishino Y."/>
            <person name="Prangishvili D."/>
            <person name="Kalinowski J."/>
            <person name="Krupovic M."/>
        </authorList>
    </citation>
    <scope>NUCLEOTIDE SEQUENCE</scope>
    <source>
        <strain evidence="5">B12</strain>
    </source>
</reference>
<feature type="transmembrane region" description="Helical" evidence="3">
    <location>
        <begin position="6"/>
        <end position="25"/>
    </location>
</feature>
<dbReference type="PROSITE" id="PS00108">
    <property type="entry name" value="PROTEIN_KINASE_ST"/>
    <property type="match status" value="1"/>
</dbReference>
<gene>
    <name evidence="5" type="ORF">J5U23_00314</name>
</gene>
<evidence type="ECO:0000259" key="4">
    <source>
        <dbReference type="PROSITE" id="PS50011"/>
    </source>
</evidence>
<dbReference type="PROSITE" id="PS50011">
    <property type="entry name" value="PROTEIN_KINASE_DOM"/>
    <property type="match status" value="1"/>
</dbReference>
<feature type="transmembrane region" description="Helical" evidence="3">
    <location>
        <begin position="107"/>
        <end position="126"/>
    </location>
</feature>
<dbReference type="RefSeq" id="WP_218266745.1">
    <property type="nucleotide sequence ID" value="NZ_CP077717.1"/>
</dbReference>
<dbReference type="CDD" id="cd14014">
    <property type="entry name" value="STKc_PknB_like"/>
    <property type="match status" value="1"/>
</dbReference>
<keyword evidence="2" id="KW-0067">ATP-binding</keyword>
<dbReference type="SMART" id="SM00220">
    <property type="entry name" value="S_TKc"/>
    <property type="match status" value="1"/>
</dbReference>
<dbReference type="Pfam" id="PF00069">
    <property type="entry name" value="Pkinase"/>
    <property type="match status" value="1"/>
</dbReference>
<dbReference type="PROSITE" id="PS00107">
    <property type="entry name" value="PROTEIN_KINASE_ATP"/>
    <property type="match status" value="1"/>
</dbReference>
<accession>A0A8F5BLG3</accession>
<evidence type="ECO:0000256" key="1">
    <source>
        <dbReference type="ARBA" id="ARBA00022741"/>
    </source>
</evidence>
<dbReference type="GO" id="GO:0005524">
    <property type="term" value="F:ATP binding"/>
    <property type="evidence" value="ECO:0007669"/>
    <property type="project" value="UniProtKB-KW"/>
</dbReference>
<dbReference type="GO" id="GO:0004674">
    <property type="term" value="F:protein serine/threonine kinase activity"/>
    <property type="evidence" value="ECO:0007669"/>
    <property type="project" value="TreeGrafter"/>
</dbReference>
<protein>
    <recommendedName>
        <fullName evidence="4">Protein kinase domain-containing protein</fullName>
    </recommendedName>
</protein>
<keyword evidence="3" id="KW-0472">Membrane</keyword>
<sequence length="635" mass="71635">MRNNLLQYIAGFLGFIALFYGIFSLLSEYKFLEIKSLEVFILIFFGFFAITYAFTDRIMIEKPFALTFSVILFYLALFSPLPLTSKILLITGGIVETQLTSRRGIGGTLYIILGILTLLYFIYIHFIELSSTLSLIGIGLSSLIIVLGNRDRKVKAISYFAFPIGIPLIVYGINGFFPLSLNPIFIIVGLAIVLLNLIPSKGATSKDNGLKLDEKLCSDIQRNECKDVIEIYKKYMVYIPQHCLDKVVLCIVDQNDMQDFNLVVSNSLARSVAEKYIDKMSPEMVYSLAFLSNRKKELLELACNKGYKKACEQTKPVLDLRNWDPKVWVGKEIYNYNIVDIIGVGGTSYILKGEKDGNFYALKIPLINYLNNVMDLVGESSKLIELSTKSPYIVRLYAIYADQLDVKEILGGNSEIYYNKPPMLVIELMKGGSINDVINVKELVRSEYWRKIVFIATARIAEALETIHSEGYVHCDIKPLNILFNEKLPPNARLAHDNLKNGKIIVKLADLGSAVRAGAKPFSYTPAYVPFDLVKSTAFGGISPMADIYALGATVYKLLTGVPLNTNAMIEAIDKFDVSKDMRYLDNSLYNTRNLDLLRKYVDKNTYTFIAKMVDPDPNKRPTSKEVKEFFYSKI</sequence>
<dbReference type="InterPro" id="IPR008271">
    <property type="entry name" value="Ser/Thr_kinase_AS"/>
</dbReference>
<dbReference type="EMBL" id="CP077717">
    <property type="protein sequence ID" value="QXJ27447.1"/>
    <property type="molecule type" value="Genomic_DNA"/>
</dbReference>
<dbReference type="OrthoDB" id="41005at2157"/>
<feature type="transmembrane region" description="Helical" evidence="3">
    <location>
        <begin position="156"/>
        <end position="173"/>
    </location>
</feature>
<keyword evidence="3" id="KW-1133">Transmembrane helix</keyword>
<keyword evidence="3" id="KW-0812">Transmembrane</keyword>
<dbReference type="PANTHER" id="PTHR44167">
    <property type="entry name" value="OVARIAN-SPECIFIC SERINE/THREONINE-PROTEIN KINASE LOK-RELATED"/>
    <property type="match status" value="1"/>
</dbReference>
<feature type="domain" description="Protein kinase" evidence="4">
    <location>
        <begin position="336"/>
        <end position="631"/>
    </location>
</feature>
<organism evidence="5 6">
    <name type="scientific">Saccharolobus shibatae (strain ATCC 51178 / DSM 5389 / JCM 8931 / NBRC 15437 / B12)</name>
    <name type="common">Sulfolobus shibatae</name>
    <dbReference type="NCBI Taxonomy" id="523848"/>
    <lineage>
        <taxon>Archaea</taxon>
        <taxon>Thermoproteota</taxon>
        <taxon>Thermoprotei</taxon>
        <taxon>Sulfolobales</taxon>
        <taxon>Sulfolobaceae</taxon>
        <taxon>Saccharolobus</taxon>
    </lineage>
</organism>
<evidence type="ECO:0000256" key="3">
    <source>
        <dbReference type="SAM" id="Phobius"/>
    </source>
</evidence>
<evidence type="ECO:0000313" key="5">
    <source>
        <dbReference type="EMBL" id="QXJ27447.1"/>
    </source>
</evidence>
<evidence type="ECO:0000256" key="2">
    <source>
        <dbReference type="ARBA" id="ARBA00022840"/>
    </source>
</evidence>
<dbReference type="PANTHER" id="PTHR44167:SF18">
    <property type="entry name" value="PROTEIN KINASE DOMAIN-CONTAINING PROTEIN"/>
    <property type="match status" value="1"/>
</dbReference>
<dbReference type="GO" id="GO:0005737">
    <property type="term" value="C:cytoplasm"/>
    <property type="evidence" value="ECO:0007669"/>
    <property type="project" value="TreeGrafter"/>
</dbReference>
<keyword evidence="1" id="KW-0547">Nucleotide-binding</keyword>
<feature type="transmembrane region" description="Helical" evidence="3">
    <location>
        <begin position="132"/>
        <end position="149"/>
    </location>
</feature>
<dbReference type="InterPro" id="IPR000719">
    <property type="entry name" value="Prot_kinase_dom"/>
</dbReference>
<dbReference type="AlphaFoldDB" id="A0A8F5BLG3"/>
<name>A0A8F5BLG3_SACSH</name>